<keyword evidence="1" id="KW-0812">Transmembrane</keyword>
<feature type="transmembrane region" description="Helical" evidence="1">
    <location>
        <begin position="225"/>
        <end position="246"/>
    </location>
</feature>
<dbReference type="EMBL" id="NEEU01000001">
    <property type="protein sequence ID" value="PJD77415.1"/>
    <property type="molecule type" value="Genomic_DNA"/>
</dbReference>
<gene>
    <name evidence="4" type="ORF">B9Q37_01775</name>
</gene>
<proteinExistence type="predicted"/>
<dbReference type="Pfam" id="PF12486">
    <property type="entry name" value="VasL"/>
    <property type="match status" value="1"/>
</dbReference>
<evidence type="ECO:0000256" key="1">
    <source>
        <dbReference type="SAM" id="Phobius"/>
    </source>
</evidence>
<dbReference type="Proteomes" id="UP000230495">
    <property type="component" value="Unassembled WGS sequence"/>
</dbReference>
<sequence length="439" mass="49603">MNDITPRKIKTGGDPRTLPDYTALRDELSKLTHPARPDVNWQHVEKLCLSLFEQNGVELQTLAWYTLARTQLAGLFGLNEGLAILEALISHQWGAMWPQPVHARMEILSSLSQRLQQRMRSLPLNYSDLSQLYQAEQRLTALGEVLQRLELKHHSQLDTLRTLMHNSAVRLENSEGATVSASSPFEEDNARNEAVKWVYVAQSEYPANVDVQTAIPGPMKKWKSFVAGMGTMLVISALALWGWQYLHRTDPLQAQLAASLSPLPVPLSPEQLKTLRQQSSLPKTAIAQTQQQLALLDKLPPDWSMTYSRKLTEQAEMLWPEQAKPLVQQWQQQRNAAALPTEQLNGWHQGMATLEKLSHRLNGLDEQKGKYMTVSELKSVVFSAMQSFNQSIPAEEQLRRLSQYPAGNVLPEGEKTQLELHLKQLATRYAQIKQDASAQ</sequence>
<dbReference type="Pfam" id="PF06812">
    <property type="entry name" value="ImpA_N"/>
    <property type="match status" value="1"/>
</dbReference>
<dbReference type="PANTHER" id="PTHR37024:SF5">
    <property type="entry name" value="IMPA N-TERMINAL DOMAIN-CONTAINING PROTEIN"/>
    <property type="match status" value="1"/>
</dbReference>
<dbReference type="AlphaFoldDB" id="A0A2J0PU71"/>
<dbReference type="RefSeq" id="WP_038421078.1">
    <property type="nucleotide sequence ID" value="NZ_CBCYCV010000046.1"/>
</dbReference>
<protein>
    <recommendedName>
        <fullName evidence="6">Type VI secretion system protein VasL</fullName>
    </recommendedName>
</protein>
<evidence type="ECO:0000313" key="4">
    <source>
        <dbReference type="EMBL" id="PJD77415.1"/>
    </source>
</evidence>
<evidence type="ECO:0000259" key="3">
    <source>
        <dbReference type="Pfam" id="PF12486"/>
    </source>
</evidence>
<name>A0A2J0PU71_9ENTR</name>
<dbReference type="InterPro" id="IPR021069">
    <property type="entry name" value="ImpA_C"/>
</dbReference>
<reference evidence="4 5" key="1">
    <citation type="journal article" date="2017" name="J. Antimicrob. Chemother.">
        <title>Characterization of the population structure, drug resistance mechanisms and plasmids of the community-associated Enterobacter cloacae complex in China.</title>
        <authorList>
            <person name="Zhou K."/>
            <person name="Yu W."/>
            <person name="Cao X."/>
            <person name="Shen P."/>
            <person name="Lu H."/>
            <person name="Luo Q."/>
            <person name="Rossen J.W.A."/>
            <person name="Xiao Y."/>
        </authorList>
    </citation>
    <scope>NUCLEOTIDE SEQUENCE [LARGE SCALE GENOMIC DNA]</scope>
    <source>
        <strain evidence="4">ECC1097</strain>
    </source>
</reference>
<dbReference type="PANTHER" id="PTHR37024">
    <property type="entry name" value="TYPE VI SECRETION SYSTEM DUF2094 AND IMPA-RELATED DOMAIN PROTEIN"/>
    <property type="match status" value="1"/>
</dbReference>
<feature type="domain" description="ImpA C-terminal" evidence="3">
    <location>
        <begin position="289"/>
        <end position="432"/>
    </location>
</feature>
<dbReference type="InterPro" id="IPR010657">
    <property type="entry name" value="ImpA_N"/>
</dbReference>
<accession>A0A2J0PU71</accession>
<organism evidence="4">
    <name type="scientific">Enterobacter kobei</name>
    <dbReference type="NCBI Taxonomy" id="208224"/>
    <lineage>
        <taxon>Bacteria</taxon>
        <taxon>Pseudomonadati</taxon>
        <taxon>Pseudomonadota</taxon>
        <taxon>Gammaproteobacteria</taxon>
        <taxon>Enterobacterales</taxon>
        <taxon>Enterobacteriaceae</taxon>
        <taxon>Enterobacter</taxon>
        <taxon>Enterobacter cloacae complex</taxon>
    </lineage>
</organism>
<comment type="caution">
    <text evidence="4">The sequence shown here is derived from an EMBL/GenBank/DDBJ whole genome shotgun (WGS) entry which is preliminary data.</text>
</comment>
<feature type="domain" description="ImpA N-terminal" evidence="2">
    <location>
        <begin position="10"/>
        <end position="112"/>
    </location>
</feature>
<dbReference type="OrthoDB" id="5579595at2"/>
<keyword evidence="1" id="KW-1133">Transmembrane helix</keyword>
<evidence type="ECO:0000313" key="5">
    <source>
        <dbReference type="Proteomes" id="UP000230495"/>
    </source>
</evidence>
<keyword evidence="1" id="KW-0472">Membrane</keyword>
<evidence type="ECO:0000259" key="2">
    <source>
        <dbReference type="Pfam" id="PF06812"/>
    </source>
</evidence>
<evidence type="ECO:0008006" key="6">
    <source>
        <dbReference type="Google" id="ProtNLM"/>
    </source>
</evidence>